<dbReference type="Pfam" id="PF00116">
    <property type="entry name" value="COX2"/>
    <property type="match status" value="1"/>
</dbReference>
<proteinExistence type="inferred from homology"/>
<evidence type="ECO:0000256" key="17">
    <source>
        <dbReference type="RuleBase" id="RU000456"/>
    </source>
</evidence>
<dbReference type="GO" id="GO:0004129">
    <property type="term" value="F:cytochrome-c oxidase activity"/>
    <property type="evidence" value="ECO:0007669"/>
    <property type="project" value="UniProtKB-EC"/>
</dbReference>
<dbReference type="PROSITE" id="PS50857">
    <property type="entry name" value="COX2_CUA"/>
    <property type="match status" value="1"/>
</dbReference>
<dbReference type="GO" id="GO:0020037">
    <property type="term" value="F:heme binding"/>
    <property type="evidence" value="ECO:0007669"/>
    <property type="project" value="InterPro"/>
</dbReference>
<evidence type="ECO:0000256" key="3">
    <source>
        <dbReference type="ARBA" id="ARBA00022448"/>
    </source>
</evidence>
<evidence type="ECO:0000256" key="8">
    <source>
        <dbReference type="ARBA" id="ARBA00022967"/>
    </source>
</evidence>
<dbReference type="EMBL" id="AP019377">
    <property type="protein sequence ID" value="BBH94019.1"/>
    <property type="molecule type" value="Genomic_DNA"/>
</dbReference>
<dbReference type="GO" id="GO:0005886">
    <property type="term" value="C:plasma membrane"/>
    <property type="evidence" value="ECO:0007669"/>
    <property type="project" value="UniProtKB-SubCell"/>
</dbReference>
<dbReference type="Pfam" id="PF02790">
    <property type="entry name" value="COX2_TM"/>
    <property type="match status" value="1"/>
</dbReference>
<keyword evidence="12 18" id="KW-0186">Copper</keyword>
<dbReference type="GO" id="GO:0016491">
    <property type="term" value="F:oxidoreductase activity"/>
    <property type="evidence" value="ECO:0007669"/>
    <property type="project" value="InterPro"/>
</dbReference>
<evidence type="ECO:0000256" key="18">
    <source>
        <dbReference type="RuleBase" id="RU004024"/>
    </source>
</evidence>
<dbReference type="InterPro" id="IPR002429">
    <property type="entry name" value="CcO_II-like_C"/>
</dbReference>
<comment type="subcellular location">
    <subcellularLocation>
        <location evidence="17">Cell membrane</location>
        <topology evidence="17">Multi-pass membrane protein</topology>
    </subcellularLocation>
    <subcellularLocation>
        <location evidence="1">Membrane</location>
        <topology evidence="1">Multi-pass membrane protein</topology>
    </subcellularLocation>
</comment>
<dbReference type="NCBIfam" id="TIGR02866">
    <property type="entry name" value="CoxB"/>
    <property type="match status" value="1"/>
</dbReference>
<name>A0A455T3N7_9CHLR</name>
<evidence type="ECO:0000256" key="5">
    <source>
        <dbReference type="ARBA" id="ARBA00022660"/>
    </source>
</evidence>
<evidence type="ECO:0000256" key="1">
    <source>
        <dbReference type="ARBA" id="ARBA00004141"/>
    </source>
</evidence>
<dbReference type="InterPro" id="IPR036909">
    <property type="entry name" value="Cyt_c-like_dom_sf"/>
</dbReference>
<evidence type="ECO:0000259" key="23">
    <source>
        <dbReference type="PROSITE" id="PS51007"/>
    </source>
</evidence>
<dbReference type="Pfam" id="PF00034">
    <property type="entry name" value="Cytochrom_C"/>
    <property type="match status" value="1"/>
</dbReference>
<dbReference type="EC" id="7.1.1.9" evidence="18"/>
<dbReference type="InterPro" id="IPR009056">
    <property type="entry name" value="Cyt_c-like_dom"/>
</dbReference>
<feature type="signal peptide" evidence="20">
    <location>
        <begin position="1"/>
        <end position="27"/>
    </location>
</feature>
<dbReference type="CDD" id="cd04213">
    <property type="entry name" value="CuRO_CcO_Caa3_II"/>
    <property type="match status" value="1"/>
</dbReference>
<evidence type="ECO:0000256" key="13">
    <source>
        <dbReference type="ARBA" id="ARBA00023136"/>
    </source>
</evidence>
<dbReference type="InterPro" id="IPR036257">
    <property type="entry name" value="Cyt_c_oxidase_su2_TM_sf"/>
</dbReference>
<feature type="transmembrane region" description="Helical" evidence="19">
    <location>
        <begin position="94"/>
        <end position="113"/>
    </location>
</feature>
<keyword evidence="7 16" id="KW-0479">Metal-binding</keyword>
<dbReference type="InterPro" id="IPR001505">
    <property type="entry name" value="Copper_CuA"/>
</dbReference>
<comment type="function">
    <text evidence="14 18">Subunits I and II form the functional core of the enzyme complex. Electrons originating in cytochrome c are transferred via heme a and Cu(A) to the binuclear center formed by heme a3 and Cu(B).</text>
</comment>
<dbReference type="InterPro" id="IPR008972">
    <property type="entry name" value="Cupredoxin"/>
</dbReference>
<dbReference type="SUPFAM" id="SSF81464">
    <property type="entry name" value="Cytochrome c oxidase subunit II-like, transmembrane region"/>
    <property type="match status" value="1"/>
</dbReference>
<keyword evidence="3 17" id="KW-0813">Transport</keyword>
<evidence type="ECO:0000256" key="14">
    <source>
        <dbReference type="ARBA" id="ARBA00024688"/>
    </source>
</evidence>
<reference evidence="24" key="1">
    <citation type="submission" date="2018-12" db="EMBL/GenBank/DDBJ databases">
        <title>Novel natural products biosynthetic potential of the class Ktedonobacteria.</title>
        <authorList>
            <person name="Zheng Y."/>
            <person name="Saitou A."/>
            <person name="Wang C.M."/>
            <person name="Toyoda A."/>
            <person name="Minakuchi Y."/>
            <person name="Sekiguchi Y."/>
            <person name="Ueda K."/>
            <person name="Takano H."/>
            <person name="Sakai Y."/>
            <person name="Yokota A."/>
            <person name="Yabe S."/>
        </authorList>
    </citation>
    <scope>NUCLEOTIDE SEQUENCE</scope>
    <source>
        <strain evidence="24">A3-2</strain>
    </source>
</reference>
<evidence type="ECO:0000256" key="16">
    <source>
        <dbReference type="PROSITE-ProRule" id="PRU00433"/>
    </source>
</evidence>
<evidence type="ECO:0000256" key="19">
    <source>
        <dbReference type="SAM" id="Phobius"/>
    </source>
</evidence>
<dbReference type="Gene3D" id="2.60.40.420">
    <property type="entry name" value="Cupredoxins - blue copper proteins"/>
    <property type="match status" value="1"/>
</dbReference>
<gene>
    <name evidence="24" type="ORF">KTA_22180</name>
</gene>
<dbReference type="InterPro" id="IPR014222">
    <property type="entry name" value="Cyt_c_oxidase_su2"/>
</dbReference>
<dbReference type="SUPFAM" id="SSF49503">
    <property type="entry name" value="Cupredoxins"/>
    <property type="match status" value="1"/>
</dbReference>
<comment type="catalytic activity">
    <reaction evidence="15 18">
        <text>4 Fe(II)-[cytochrome c] + O2 + 8 H(+)(in) = 4 Fe(III)-[cytochrome c] + 2 H2O + 4 H(+)(out)</text>
        <dbReference type="Rhea" id="RHEA:11436"/>
        <dbReference type="Rhea" id="RHEA-COMP:10350"/>
        <dbReference type="Rhea" id="RHEA-COMP:14399"/>
        <dbReference type="ChEBI" id="CHEBI:15377"/>
        <dbReference type="ChEBI" id="CHEBI:15378"/>
        <dbReference type="ChEBI" id="CHEBI:15379"/>
        <dbReference type="ChEBI" id="CHEBI:29033"/>
        <dbReference type="ChEBI" id="CHEBI:29034"/>
        <dbReference type="EC" id="7.1.1.9"/>
    </reaction>
</comment>
<dbReference type="InterPro" id="IPR045187">
    <property type="entry name" value="CcO_II"/>
</dbReference>
<organism evidence="24">
    <name type="scientific">Thermogemmatispora argillosa</name>
    <dbReference type="NCBI Taxonomy" id="2045280"/>
    <lineage>
        <taxon>Bacteria</taxon>
        <taxon>Bacillati</taxon>
        <taxon>Chloroflexota</taxon>
        <taxon>Ktedonobacteria</taxon>
        <taxon>Thermogemmatisporales</taxon>
        <taxon>Thermogemmatisporaceae</taxon>
        <taxon>Thermogemmatispora</taxon>
    </lineage>
</organism>
<feature type="chain" id="PRO_5019758448" description="Cytochrome c oxidase subunit 2" evidence="20">
    <location>
        <begin position="28"/>
        <end position="345"/>
    </location>
</feature>
<feature type="domain" description="Cytochrome oxidase subunit II copper A binding" evidence="21">
    <location>
        <begin position="126"/>
        <end position="238"/>
    </location>
</feature>
<evidence type="ECO:0000313" key="24">
    <source>
        <dbReference type="EMBL" id="BBH94019.1"/>
    </source>
</evidence>
<dbReference type="GO" id="GO:0005507">
    <property type="term" value="F:copper ion binding"/>
    <property type="evidence" value="ECO:0007669"/>
    <property type="project" value="InterPro"/>
</dbReference>
<evidence type="ECO:0000259" key="21">
    <source>
        <dbReference type="PROSITE" id="PS50857"/>
    </source>
</evidence>
<evidence type="ECO:0000259" key="22">
    <source>
        <dbReference type="PROSITE" id="PS50999"/>
    </source>
</evidence>
<evidence type="ECO:0000256" key="9">
    <source>
        <dbReference type="ARBA" id="ARBA00022982"/>
    </source>
</evidence>
<keyword evidence="6 17" id="KW-0812">Transmembrane</keyword>
<dbReference type="PROSITE" id="PS51007">
    <property type="entry name" value="CYTC"/>
    <property type="match status" value="1"/>
</dbReference>
<accession>A0A455T3N7</accession>
<keyword evidence="9 17" id="KW-0249">Electron transport</keyword>
<keyword evidence="5 17" id="KW-0679">Respiratory chain</keyword>
<dbReference type="InterPro" id="IPR034236">
    <property type="entry name" value="CuRO_CcO_Caa3_II"/>
</dbReference>
<dbReference type="AlphaFoldDB" id="A0A455T3N7"/>
<evidence type="ECO:0000256" key="2">
    <source>
        <dbReference type="ARBA" id="ARBA00007866"/>
    </source>
</evidence>
<keyword evidence="10 19" id="KW-1133">Transmembrane helix</keyword>
<feature type="domain" description="Cytochrome oxidase subunit II transmembrane region profile" evidence="22">
    <location>
        <begin position="27"/>
        <end position="123"/>
    </location>
</feature>
<dbReference type="PANTHER" id="PTHR22888">
    <property type="entry name" value="CYTOCHROME C OXIDASE, SUBUNIT II"/>
    <property type="match status" value="1"/>
</dbReference>
<keyword evidence="11 16" id="KW-0408">Iron</keyword>
<evidence type="ECO:0000256" key="12">
    <source>
        <dbReference type="ARBA" id="ARBA00023008"/>
    </source>
</evidence>
<sequence length="345" mass="38102">MRIPLFRGKTRWGLLLLTLLLSSLLFAACGGNPSILNPAGPVAQDEANLFWFILGVATFVFVVVEGILIWSIIRFRERPGMPTPRQIHGNTTLEIVWTVAPSIFLFVVLVFTIRTMFQIDTVPTGGQQLEVTAVGHQWWWEFDYPTQKIITADDLVVPTGTVVHVKLYSNNVIHSFWVPNLTGKTDVVPGHDNEKWFSVDKPGTYHGQCAEYCGLQHANMAFNVVALPPDQFATWVSGQQQAAVNNPQYARGLALFKSKGCTACHGIVGVNLNDFNTQPQTLVGPNLTHFGSRDLIAGGVLKNTPQNLAEWLRDPQAVKPGNDMPNLGLSQSEINDLVAYLESLK</sequence>
<comment type="similarity">
    <text evidence="2 17">Belongs to the cytochrome c oxidase subunit 2 family.</text>
</comment>
<evidence type="ECO:0000256" key="10">
    <source>
        <dbReference type="ARBA" id="ARBA00022989"/>
    </source>
</evidence>
<dbReference type="GO" id="GO:0042773">
    <property type="term" value="P:ATP synthesis coupled electron transport"/>
    <property type="evidence" value="ECO:0007669"/>
    <property type="project" value="TreeGrafter"/>
</dbReference>
<dbReference type="InterPro" id="IPR011759">
    <property type="entry name" value="Cyt_c_oxidase_su2_TM_dom"/>
</dbReference>
<evidence type="ECO:0000256" key="6">
    <source>
        <dbReference type="ARBA" id="ARBA00022692"/>
    </source>
</evidence>
<dbReference type="PROSITE" id="PS51257">
    <property type="entry name" value="PROKAR_LIPOPROTEIN"/>
    <property type="match status" value="1"/>
</dbReference>
<dbReference type="SUPFAM" id="SSF46626">
    <property type="entry name" value="Cytochrome c"/>
    <property type="match status" value="1"/>
</dbReference>
<keyword evidence="4 16" id="KW-0349">Heme</keyword>
<evidence type="ECO:0000256" key="15">
    <source>
        <dbReference type="ARBA" id="ARBA00047816"/>
    </source>
</evidence>
<dbReference type="PROSITE" id="PS00078">
    <property type="entry name" value="COX2"/>
    <property type="match status" value="1"/>
</dbReference>
<comment type="cofactor">
    <cofactor evidence="18">
        <name>Cu cation</name>
        <dbReference type="ChEBI" id="CHEBI:23378"/>
    </cofactor>
    <text evidence="18">Binds a copper A center.</text>
</comment>
<dbReference type="PROSITE" id="PS50999">
    <property type="entry name" value="COX2_TM"/>
    <property type="match status" value="1"/>
</dbReference>
<evidence type="ECO:0000256" key="4">
    <source>
        <dbReference type="ARBA" id="ARBA00022617"/>
    </source>
</evidence>
<dbReference type="PANTHER" id="PTHR22888:SF9">
    <property type="entry name" value="CYTOCHROME C OXIDASE SUBUNIT 2"/>
    <property type="match status" value="1"/>
</dbReference>
<dbReference type="Gene3D" id="1.10.287.90">
    <property type="match status" value="1"/>
</dbReference>
<evidence type="ECO:0000256" key="7">
    <source>
        <dbReference type="ARBA" id="ARBA00022723"/>
    </source>
</evidence>
<keyword evidence="8" id="KW-1278">Translocase</keyword>
<feature type="transmembrane region" description="Helical" evidence="19">
    <location>
        <begin position="51"/>
        <end position="73"/>
    </location>
</feature>
<evidence type="ECO:0000256" key="20">
    <source>
        <dbReference type="SAM" id="SignalP"/>
    </source>
</evidence>
<feature type="domain" description="Cytochrome c" evidence="23">
    <location>
        <begin position="247"/>
        <end position="345"/>
    </location>
</feature>
<evidence type="ECO:0000256" key="11">
    <source>
        <dbReference type="ARBA" id="ARBA00023004"/>
    </source>
</evidence>
<protein>
    <recommendedName>
        <fullName evidence="18">Cytochrome c oxidase subunit 2</fullName>
        <ecNumber evidence="18">7.1.1.9</ecNumber>
    </recommendedName>
</protein>
<keyword evidence="13 19" id="KW-0472">Membrane</keyword>
<keyword evidence="20" id="KW-0732">Signal</keyword>